<name>A0A9N8KF99_9PEZI</name>
<evidence type="ECO:0000313" key="2">
    <source>
        <dbReference type="Proteomes" id="UP000745764"/>
    </source>
</evidence>
<organism evidence="1 2">
    <name type="scientific">Aureobasidium uvarum</name>
    <dbReference type="NCBI Taxonomy" id="2773716"/>
    <lineage>
        <taxon>Eukaryota</taxon>
        <taxon>Fungi</taxon>
        <taxon>Dikarya</taxon>
        <taxon>Ascomycota</taxon>
        <taxon>Pezizomycotina</taxon>
        <taxon>Dothideomycetes</taxon>
        <taxon>Dothideomycetidae</taxon>
        <taxon>Dothideales</taxon>
        <taxon>Saccotheciaceae</taxon>
        <taxon>Aureobasidium</taxon>
    </lineage>
</organism>
<protein>
    <submittedName>
        <fullName evidence="1">Uncharacterized protein</fullName>
    </submittedName>
</protein>
<proteinExistence type="predicted"/>
<dbReference type="Proteomes" id="UP000745764">
    <property type="component" value="Unassembled WGS sequence"/>
</dbReference>
<evidence type="ECO:0000313" key="1">
    <source>
        <dbReference type="EMBL" id="CAD0108587.1"/>
    </source>
</evidence>
<reference evidence="1" key="1">
    <citation type="submission" date="2020-06" db="EMBL/GenBank/DDBJ databases">
        <authorList>
            <person name="Onetto C."/>
        </authorList>
    </citation>
    <scope>NUCLEOTIDE SEQUENCE</scope>
</reference>
<comment type="caution">
    <text evidence="1">The sequence shown here is derived from an EMBL/GenBank/DDBJ whole genome shotgun (WGS) entry which is preliminary data.</text>
</comment>
<dbReference type="EMBL" id="CAINUL010000003">
    <property type="protein sequence ID" value="CAD0108587.1"/>
    <property type="molecule type" value="Genomic_DNA"/>
</dbReference>
<dbReference type="AlphaFoldDB" id="A0A9N8KF99"/>
<keyword evidence="2" id="KW-1185">Reference proteome</keyword>
<gene>
    <name evidence="1" type="ORF">AWRI4620_LOCUS2842</name>
</gene>
<accession>A0A9N8KF99</accession>
<sequence length="64" mass="7565">MLRNFRVFDLSEVNGARTHAIEKEAYDSVRPGKLFNNRWVLNPRPNLFRPTNPEYKEVVEMGPF</sequence>
<dbReference type="OrthoDB" id="3917209at2759"/>